<reference evidence="10 11" key="1">
    <citation type="submission" date="2016-11" db="EMBL/GenBank/DDBJ databases">
        <authorList>
            <person name="Jaros S."/>
            <person name="Januszkiewicz K."/>
            <person name="Wedrychowicz H."/>
        </authorList>
    </citation>
    <scope>NUCLEOTIDE SEQUENCE [LARGE SCALE GENOMIC DNA]</scope>
    <source>
        <strain evidence="10 11">DSM 10068</strain>
    </source>
</reference>
<evidence type="ECO:0000256" key="1">
    <source>
        <dbReference type="ARBA" id="ARBA00006382"/>
    </source>
</evidence>
<proteinExistence type="inferred from homology"/>
<evidence type="ECO:0000256" key="5">
    <source>
        <dbReference type="PIRSR" id="PIRSR000185-1"/>
    </source>
</evidence>
<name>A0A1M5XEC1_9FIRM</name>
<keyword evidence="6" id="KW-0520">NAD</keyword>
<feature type="domain" description="Glutamate/phenylalanine/leucine/valine/L-tryptophan dehydrogenase C-terminal" evidence="9">
    <location>
        <begin position="140"/>
        <end position="384"/>
    </location>
</feature>
<dbReference type="GO" id="GO:0004352">
    <property type="term" value="F:glutamate dehydrogenase (NAD+) activity"/>
    <property type="evidence" value="ECO:0007669"/>
    <property type="project" value="TreeGrafter"/>
</dbReference>
<dbReference type="AlphaFoldDB" id="A0A1M5XEC1"/>
<accession>A0A1M5XEC1</accession>
<sequence>MSETVIKINLDKYRLDGEAILVIDTVDKTAPAKGGIRVHPGVTEEEIAALASEMTKKCILADLPFGGAKGGIRLRDMSKVEEAMYAFGRELSKIEVLPYKWCAAPDVNTGARNIDAFIAGCASVKGWRKARLAATGKSTGIPHELGSTAHGVVYSIEETIKGLDLDLSLSGARVMVEGLGEVGGNAVKILAGKGAKIVGVSDVSGAMYCPDGFDPGELCGMLEAKLRIEECLCQFHKAWCYPNPAALLTLDADILVLAGPGRSLTADVCRRLKVRLIAEGANIAYADNCLRQAVHKMGIVSIPGIIANSGGVISSYEEWLLEQEDLISMPLESKWERVKASVERRILRNITEMCALLKTTDKTPLECAWEMSDRRLERARTESRNLRNLTKQINRELEEKFAVYTR</sequence>
<protein>
    <recommendedName>
        <fullName evidence="2 4">Glutamate dehydrogenase</fullName>
    </recommendedName>
</protein>
<keyword evidence="6" id="KW-0547">Nucleotide-binding</keyword>
<comment type="similarity">
    <text evidence="1 4 8">Belongs to the Glu/Leu/Phe/Val dehydrogenases family.</text>
</comment>
<evidence type="ECO:0000256" key="8">
    <source>
        <dbReference type="RuleBase" id="RU004417"/>
    </source>
</evidence>
<dbReference type="InterPro" id="IPR006095">
    <property type="entry name" value="Glu/Leu/Phe/Val/Trp_DH"/>
</dbReference>
<dbReference type="InterPro" id="IPR006097">
    <property type="entry name" value="Glu/Leu/Phe/Val/Trp_DH_dimer"/>
</dbReference>
<organism evidence="10 11">
    <name type="scientific">Sporobacter termitidis DSM 10068</name>
    <dbReference type="NCBI Taxonomy" id="1123282"/>
    <lineage>
        <taxon>Bacteria</taxon>
        <taxon>Bacillati</taxon>
        <taxon>Bacillota</taxon>
        <taxon>Clostridia</taxon>
        <taxon>Eubacteriales</taxon>
        <taxon>Oscillospiraceae</taxon>
        <taxon>Sporobacter</taxon>
    </lineage>
</organism>
<gene>
    <name evidence="10" type="ORF">SAMN02745823_01750</name>
</gene>
<dbReference type="RefSeq" id="WP_073077821.1">
    <property type="nucleotide sequence ID" value="NZ_FQXV01000005.1"/>
</dbReference>
<dbReference type="Gene3D" id="3.40.50.10860">
    <property type="entry name" value="Leucine Dehydrogenase, chain A, domain 1"/>
    <property type="match status" value="1"/>
</dbReference>
<evidence type="ECO:0000256" key="4">
    <source>
        <dbReference type="PIRNR" id="PIRNR000185"/>
    </source>
</evidence>
<keyword evidence="3 4" id="KW-0560">Oxidoreductase</keyword>
<evidence type="ECO:0000256" key="7">
    <source>
        <dbReference type="PIRSR" id="PIRSR000185-3"/>
    </source>
</evidence>
<dbReference type="InterPro" id="IPR006096">
    <property type="entry name" value="Glu/Leu/Phe/Val/Trp_DH_C"/>
</dbReference>
<dbReference type="GO" id="GO:0000166">
    <property type="term" value="F:nucleotide binding"/>
    <property type="evidence" value="ECO:0007669"/>
    <property type="project" value="UniProtKB-KW"/>
</dbReference>
<feature type="active site" description="Proton donor" evidence="5">
    <location>
        <position position="69"/>
    </location>
</feature>
<evidence type="ECO:0000259" key="9">
    <source>
        <dbReference type="SMART" id="SM00839"/>
    </source>
</evidence>
<dbReference type="Pfam" id="PF02812">
    <property type="entry name" value="ELFV_dehydrog_N"/>
    <property type="match status" value="1"/>
</dbReference>
<evidence type="ECO:0000256" key="6">
    <source>
        <dbReference type="PIRSR" id="PIRSR000185-2"/>
    </source>
</evidence>
<dbReference type="PANTHER" id="PTHR11606:SF13">
    <property type="entry name" value="GLUTAMATE DEHYDROGENASE 1, MITOCHONDRIAL"/>
    <property type="match status" value="1"/>
</dbReference>
<keyword evidence="11" id="KW-1185">Reference proteome</keyword>
<dbReference type="SMART" id="SM00839">
    <property type="entry name" value="ELFV_dehydrog"/>
    <property type="match status" value="1"/>
</dbReference>
<dbReference type="Gene3D" id="3.40.50.720">
    <property type="entry name" value="NAD(P)-binding Rossmann-like Domain"/>
    <property type="match status" value="1"/>
</dbReference>
<dbReference type="PRINTS" id="PR00082">
    <property type="entry name" value="GLFDHDRGNASE"/>
</dbReference>
<dbReference type="PIRSF" id="PIRSF000185">
    <property type="entry name" value="Glu_DH"/>
    <property type="match status" value="1"/>
</dbReference>
<dbReference type="SUPFAM" id="SSF53223">
    <property type="entry name" value="Aminoacid dehydrogenase-like, N-terminal domain"/>
    <property type="match status" value="1"/>
</dbReference>
<evidence type="ECO:0000256" key="3">
    <source>
        <dbReference type="ARBA" id="ARBA00023002"/>
    </source>
</evidence>
<dbReference type="InterPro" id="IPR046346">
    <property type="entry name" value="Aminoacid_DH-like_N_sf"/>
</dbReference>
<dbReference type="GO" id="GO:0006538">
    <property type="term" value="P:L-glutamate catabolic process"/>
    <property type="evidence" value="ECO:0007669"/>
    <property type="project" value="TreeGrafter"/>
</dbReference>
<feature type="binding site" evidence="6">
    <location>
        <position position="148"/>
    </location>
    <ligand>
        <name>NAD(+)</name>
        <dbReference type="ChEBI" id="CHEBI:57540"/>
    </ligand>
</feature>
<feature type="binding site" evidence="6">
    <location>
        <position position="315"/>
    </location>
    <ligand>
        <name>substrate</name>
    </ligand>
</feature>
<dbReference type="OrthoDB" id="9803297at2"/>
<feature type="site" description="Important for catalysis" evidence="7">
    <location>
        <position position="106"/>
    </location>
</feature>
<evidence type="ECO:0000313" key="11">
    <source>
        <dbReference type="Proteomes" id="UP000183995"/>
    </source>
</evidence>
<dbReference type="InterPro" id="IPR036291">
    <property type="entry name" value="NAD(P)-bd_dom_sf"/>
</dbReference>
<dbReference type="EMBL" id="FQXV01000005">
    <property type="protein sequence ID" value="SHH98197.1"/>
    <property type="molecule type" value="Genomic_DNA"/>
</dbReference>
<dbReference type="InterPro" id="IPR014362">
    <property type="entry name" value="Glu_DH"/>
</dbReference>
<dbReference type="SUPFAM" id="SSF51735">
    <property type="entry name" value="NAD(P)-binding Rossmann-fold domains"/>
    <property type="match status" value="1"/>
</dbReference>
<feature type="binding site" evidence="6">
    <location>
        <position position="33"/>
    </location>
    <ligand>
        <name>substrate</name>
    </ligand>
</feature>
<evidence type="ECO:0000313" key="10">
    <source>
        <dbReference type="EMBL" id="SHH98197.1"/>
    </source>
</evidence>
<dbReference type="Proteomes" id="UP000183995">
    <property type="component" value="Unassembled WGS sequence"/>
</dbReference>
<feature type="binding site" evidence="6">
    <location>
        <position position="57"/>
    </location>
    <ligand>
        <name>substrate</name>
    </ligand>
</feature>
<dbReference type="Pfam" id="PF00208">
    <property type="entry name" value="ELFV_dehydrog"/>
    <property type="match status" value="1"/>
</dbReference>
<dbReference type="PANTHER" id="PTHR11606">
    <property type="entry name" value="GLUTAMATE DEHYDROGENASE"/>
    <property type="match status" value="1"/>
</dbReference>
<evidence type="ECO:0000256" key="2">
    <source>
        <dbReference type="ARBA" id="ARBA00012896"/>
    </source>
</evidence>
<dbReference type="STRING" id="1123282.SAMN02745823_01750"/>